<keyword evidence="5" id="KW-1185">Reference proteome</keyword>
<dbReference type="Gene3D" id="3.40.50.620">
    <property type="entry name" value="HUPs"/>
    <property type="match status" value="1"/>
</dbReference>
<dbReference type="SUPFAM" id="SSF52402">
    <property type="entry name" value="Adenine nucleotide alpha hydrolases-like"/>
    <property type="match status" value="1"/>
</dbReference>
<dbReference type="CDD" id="cd00293">
    <property type="entry name" value="USP-like"/>
    <property type="match status" value="1"/>
</dbReference>
<evidence type="ECO:0000259" key="3">
    <source>
        <dbReference type="Pfam" id="PF00582"/>
    </source>
</evidence>
<dbReference type="InterPro" id="IPR014729">
    <property type="entry name" value="Rossmann-like_a/b/a_fold"/>
</dbReference>
<accession>A0ABZ0L506</accession>
<evidence type="ECO:0000313" key="5">
    <source>
        <dbReference type="Proteomes" id="UP001303902"/>
    </source>
</evidence>
<comment type="subcellular location">
    <subcellularLocation>
        <location evidence="2">Cytoplasm</location>
    </subcellularLocation>
</comment>
<evidence type="ECO:0000313" key="4">
    <source>
        <dbReference type="EMBL" id="WOV87028.1"/>
    </source>
</evidence>
<dbReference type="InterPro" id="IPR006016">
    <property type="entry name" value="UspA"/>
</dbReference>
<dbReference type="PANTHER" id="PTHR46268">
    <property type="entry name" value="STRESS RESPONSE PROTEIN NHAX"/>
    <property type="match status" value="1"/>
</dbReference>
<dbReference type="PANTHER" id="PTHR46268:SF6">
    <property type="entry name" value="UNIVERSAL STRESS PROTEIN UP12"/>
    <property type="match status" value="1"/>
</dbReference>
<evidence type="ECO:0000256" key="1">
    <source>
        <dbReference type="ARBA" id="ARBA00008791"/>
    </source>
</evidence>
<dbReference type="Pfam" id="PF00582">
    <property type="entry name" value="Usp"/>
    <property type="match status" value="1"/>
</dbReference>
<dbReference type="EMBL" id="CP129118">
    <property type="protein sequence ID" value="WOV87028.1"/>
    <property type="molecule type" value="Genomic_DNA"/>
</dbReference>
<comment type="similarity">
    <text evidence="1 2">Belongs to the universal stress protein A family.</text>
</comment>
<gene>
    <name evidence="4" type="ORF">QWT69_14290</name>
</gene>
<name>A0ABZ0L506_9BACL</name>
<sequence length="148" mass="16032">MSDYQNIVVAVDGSKEAEFALHKAIGLAKHGEDTTLTIVKVIDTFTIANNEIPLMEQEQKQSEELVNNYRTLAQSQGVRHVEALVKEGSPKKVITEEVAPAVSADLIACGATGLKGVEQFFLGSVSEAIVIHAKCDVLVVRKDEQVND</sequence>
<dbReference type="PRINTS" id="PR01438">
    <property type="entry name" value="UNVRSLSTRESS"/>
</dbReference>
<reference evidence="4 5" key="1">
    <citation type="submission" date="2023-06" db="EMBL/GenBank/DDBJ databases">
        <title>Sporosarcina sp. nov., isolated from Korean tranditional fermented seafood 'Jeotgal'.</title>
        <authorList>
            <person name="Yang A.I."/>
            <person name="Shin N.-R."/>
        </authorList>
    </citation>
    <scope>NUCLEOTIDE SEQUENCE [LARGE SCALE GENOMIC DNA]</scope>
    <source>
        <strain evidence="4 5">T2O-4</strain>
    </source>
</reference>
<evidence type="ECO:0000256" key="2">
    <source>
        <dbReference type="PIRNR" id="PIRNR006276"/>
    </source>
</evidence>
<proteinExistence type="inferred from homology"/>
<dbReference type="InterPro" id="IPR006015">
    <property type="entry name" value="Universal_stress_UspA"/>
</dbReference>
<dbReference type="Proteomes" id="UP001303902">
    <property type="component" value="Chromosome"/>
</dbReference>
<protein>
    <recommendedName>
        <fullName evidence="2">Universal stress protein</fullName>
    </recommendedName>
</protein>
<organism evidence="4 5">
    <name type="scientific">Sporosarcina oncorhynchi</name>
    <dbReference type="NCBI Taxonomy" id="3056444"/>
    <lineage>
        <taxon>Bacteria</taxon>
        <taxon>Bacillati</taxon>
        <taxon>Bacillota</taxon>
        <taxon>Bacilli</taxon>
        <taxon>Bacillales</taxon>
        <taxon>Caryophanaceae</taxon>
        <taxon>Sporosarcina</taxon>
    </lineage>
</organism>
<feature type="domain" description="UspA" evidence="3">
    <location>
        <begin position="4"/>
        <end position="141"/>
    </location>
</feature>
<dbReference type="RefSeq" id="WP_317966734.1">
    <property type="nucleotide sequence ID" value="NZ_CP129118.1"/>
</dbReference>
<keyword evidence="2" id="KW-0963">Cytoplasm</keyword>
<dbReference type="PIRSF" id="PIRSF006276">
    <property type="entry name" value="UspA"/>
    <property type="match status" value="1"/>
</dbReference>